<reference evidence="1 2" key="1">
    <citation type="journal article" date="2020" name="Microb. Ecol.">
        <title>Ecogenomics of the Marine Benthic Filamentous Cyanobacterium Adonisia.</title>
        <authorList>
            <person name="Walter J.M."/>
            <person name="Coutinho F.H."/>
            <person name="Leomil L."/>
            <person name="Hargreaves P.I."/>
            <person name="Campeao M.E."/>
            <person name="Vieira V.V."/>
            <person name="Silva B.S."/>
            <person name="Fistarol G.O."/>
            <person name="Salomon P.S."/>
            <person name="Sawabe T."/>
            <person name="Mino S."/>
            <person name="Hosokawa M."/>
            <person name="Miyashita H."/>
            <person name="Maruyama F."/>
            <person name="van Verk M.C."/>
            <person name="Dutilh B.E."/>
            <person name="Thompson C.C."/>
            <person name="Thompson F.L."/>
        </authorList>
    </citation>
    <scope>NUCLEOTIDE SEQUENCE [LARGE SCALE GENOMIC DNA]</scope>
    <source>
        <strain evidence="1 2">CCMR0081</strain>
    </source>
</reference>
<sequence length="67" mass="6956">MPKVLELVRMKLTRLGLGATRLGLGATRLGLGATRLGLGAFIDKGLALTPVLNAPSFHTSVALSPVF</sequence>
<gene>
    <name evidence="1" type="ORF">DXZ20_06485</name>
</gene>
<dbReference type="AlphaFoldDB" id="A0A6M0RGQ9"/>
<evidence type="ECO:0000313" key="2">
    <source>
        <dbReference type="Proteomes" id="UP000481033"/>
    </source>
</evidence>
<keyword evidence="2" id="KW-1185">Reference proteome</keyword>
<proteinExistence type="predicted"/>
<organism evidence="1 2">
    <name type="scientific">Adonisia turfae CCMR0081</name>
    <dbReference type="NCBI Taxonomy" id="2292702"/>
    <lineage>
        <taxon>Bacteria</taxon>
        <taxon>Bacillati</taxon>
        <taxon>Cyanobacteriota</taxon>
        <taxon>Adonisia</taxon>
        <taxon>Adonisia turfae</taxon>
    </lineage>
</organism>
<comment type="caution">
    <text evidence="1">The sequence shown here is derived from an EMBL/GenBank/DDBJ whole genome shotgun (WGS) entry which is preliminary data.</text>
</comment>
<accession>A0A6M0RGQ9</accession>
<protein>
    <submittedName>
        <fullName evidence="1">Uncharacterized protein</fullName>
    </submittedName>
</protein>
<dbReference type="Proteomes" id="UP000481033">
    <property type="component" value="Unassembled WGS sequence"/>
</dbReference>
<dbReference type="EMBL" id="QXHD01000004">
    <property type="protein sequence ID" value="NEZ55329.1"/>
    <property type="molecule type" value="Genomic_DNA"/>
</dbReference>
<evidence type="ECO:0000313" key="1">
    <source>
        <dbReference type="EMBL" id="NEZ55329.1"/>
    </source>
</evidence>
<name>A0A6M0RGQ9_9CYAN</name>